<protein>
    <submittedName>
        <fullName evidence="2">DUF3108 domain-containing protein</fullName>
    </submittedName>
</protein>
<sequence>MPIPLKPFKPAKPLAVALALSLLGHGLALLPPQIPRPRPSATLSSKGGAFALALQTRQLPSPPTAAIKALTTHAAAMATAPPTHNAPTLAPAPTEPIDYAAEARPANNTESTTPSAPSTITAPVAPDTQLRPGRPAPSGEWTYRLRSAEGEGTARLSWHQDNGRYALRLERDIAGHPLPAWVSQGELNEAGLVPQRYVQQRGGRDRAAINFRQAENLLSFSASSEVLPLAPGTQDRISWWLQLAALVEADPAYFTPGRAFSLRVAGLRGNALAWQFEVLDVEALPPDADNPDQPAIPVFIHVHRLPQGPYSGDVHLWLDPGRHHLPVVLRFEMPEQQHWSLQLIPSTPASAALH</sequence>
<accession>A0ABT5KPS2</accession>
<proteinExistence type="predicted"/>
<name>A0ABT5KPS2_9BURK</name>
<feature type="region of interest" description="Disordered" evidence="1">
    <location>
        <begin position="104"/>
        <end position="140"/>
    </location>
</feature>
<dbReference type="Proteomes" id="UP001219862">
    <property type="component" value="Unassembled WGS sequence"/>
</dbReference>
<keyword evidence="3" id="KW-1185">Reference proteome</keyword>
<evidence type="ECO:0000313" key="3">
    <source>
        <dbReference type="Proteomes" id="UP001219862"/>
    </source>
</evidence>
<reference evidence="2 3" key="1">
    <citation type="submission" date="2022-10" db="EMBL/GenBank/DDBJ databases">
        <title>paucibacter sp. hw8 Genome sequencing.</title>
        <authorList>
            <person name="Park S."/>
        </authorList>
    </citation>
    <scope>NUCLEOTIDE SEQUENCE [LARGE SCALE GENOMIC DNA]</scope>
    <source>
        <strain evidence="3">hw8</strain>
    </source>
</reference>
<dbReference type="EMBL" id="JAQQXS010000005">
    <property type="protein sequence ID" value="MDC8784920.1"/>
    <property type="molecule type" value="Genomic_DNA"/>
</dbReference>
<evidence type="ECO:0000256" key="1">
    <source>
        <dbReference type="SAM" id="MobiDB-lite"/>
    </source>
</evidence>
<evidence type="ECO:0000313" key="2">
    <source>
        <dbReference type="EMBL" id="MDC8784920.1"/>
    </source>
</evidence>
<dbReference type="Pfam" id="PF11306">
    <property type="entry name" value="DUF3108"/>
    <property type="match status" value="1"/>
</dbReference>
<dbReference type="InterPro" id="IPR021457">
    <property type="entry name" value="DUF3108"/>
</dbReference>
<dbReference type="RefSeq" id="WP_273596041.1">
    <property type="nucleotide sequence ID" value="NZ_JAQQXS010000005.1"/>
</dbReference>
<organism evidence="2 3">
    <name type="scientific">Roseateles koreensis</name>
    <dbReference type="NCBI Taxonomy" id="2987526"/>
    <lineage>
        <taxon>Bacteria</taxon>
        <taxon>Pseudomonadati</taxon>
        <taxon>Pseudomonadota</taxon>
        <taxon>Betaproteobacteria</taxon>
        <taxon>Burkholderiales</taxon>
        <taxon>Sphaerotilaceae</taxon>
        <taxon>Roseateles</taxon>
    </lineage>
</organism>
<feature type="compositionally biased region" description="Low complexity" evidence="1">
    <location>
        <begin position="111"/>
        <end position="126"/>
    </location>
</feature>
<gene>
    <name evidence="2" type="ORF">PRZ01_06925</name>
</gene>
<comment type="caution">
    <text evidence="2">The sequence shown here is derived from an EMBL/GenBank/DDBJ whole genome shotgun (WGS) entry which is preliminary data.</text>
</comment>